<feature type="domain" description="Phosphoribosylformylglycinamidine synthase linker" evidence="12">
    <location>
        <begin position="195"/>
        <end position="252"/>
    </location>
</feature>
<gene>
    <name evidence="8" type="primary">purL</name>
    <name evidence="13" type="ORF">IC235_06245</name>
</gene>
<dbReference type="GO" id="GO:0004642">
    <property type="term" value="F:phosphoribosylformylglycinamidine synthase activity"/>
    <property type="evidence" value="ECO:0007669"/>
    <property type="project" value="UniProtKB-UniRule"/>
</dbReference>
<reference evidence="13" key="1">
    <citation type="submission" date="2020-09" db="EMBL/GenBank/DDBJ databases">
        <authorList>
            <person name="Kim M.K."/>
        </authorList>
    </citation>
    <scope>NUCLEOTIDE SEQUENCE</scope>
    <source>
        <strain evidence="13">BT664</strain>
    </source>
</reference>
<comment type="function">
    <text evidence="8">Part of the phosphoribosylformylglycinamidine synthase complex involved in the purines biosynthetic pathway. Catalyzes the ATP-dependent conversion of formylglycinamide ribonucleotide (FGAR) and glutamine to yield formylglycinamidine ribonucleotide (FGAM) and glutamate. The FGAM synthase complex is composed of three subunits. PurQ produces an ammonia molecule by converting glutamine to glutamate. PurL transfers the ammonia molecule to FGAR to form FGAM in an ATP-dependent manner. PurS interacts with PurQ and PurL and is thought to assist in the transfer of the ammonia molecule from PurQ to PurL.</text>
</comment>
<evidence type="ECO:0000256" key="1">
    <source>
        <dbReference type="ARBA" id="ARBA00022490"/>
    </source>
</evidence>
<dbReference type="SUPFAM" id="SSF55326">
    <property type="entry name" value="PurM N-terminal domain-like"/>
    <property type="match status" value="2"/>
</dbReference>
<dbReference type="HAMAP" id="MF_00420">
    <property type="entry name" value="PurL_2"/>
    <property type="match status" value="1"/>
</dbReference>
<feature type="domain" description="PurM-like C-terminal" evidence="11">
    <location>
        <begin position="869"/>
        <end position="1007"/>
    </location>
</feature>
<dbReference type="Pfam" id="PF02769">
    <property type="entry name" value="AIRS_C"/>
    <property type="match status" value="2"/>
</dbReference>
<keyword evidence="3 8" id="KW-0479">Metal-binding</keyword>
<keyword evidence="2 8" id="KW-0436">Ligase</keyword>
<evidence type="ECO:0000256" key="8">
    <source>
        <dbReference type="HAMAP-Rule" id="MF_00420"/>
    </source>
</evidence>
<evidence type="ECO:0000256" key="9">
    <source>
        <dbReference type="SAM" id="MobiDB-lite"/>
    </source>
</evidence>
<dbReference type="InterPro" id="IPR036676">
    <property type="entry name" value="PurM-like_C_sf"/>
</dbReference>
<dbReference type="Gene3D" id="3.30.1330.10">
    <property type="entry name" value="PurM-like, N-terminal domain"/>
    <property type="match status" value="2"/>
</dbReference>
<comment type="similarity">
    <text evidence="8">Belongs to the FGAMS family.</text>
</comment>
<dbReference type="PANTHER" id="PTHR43555">
    <property type="entry name" value="PHOSPHORIBOSYLFORMYLGLYCINAMIDINE SYNTHASE SUBUNIT PURL"/>
    <property type="match status" value="1"/>
</dbReference>
<dbReference type="InterPro" id="IPR010074">
    <property type="entry name" value="PRibForGlyAmidine_synth_PurL"/>
</dbReference>
<dbReference type="GO" id="GO:0005737">
    <property type="term" value="C:cytoplasm"/>
    <property type="evidence" value="ECO:0007669"/>
    <property type="project" value="UniProtKB-SubCell"/>
</dbReference>
<keyword evidence="5 8" id="KW-0658">Purine biosynthesis</keyword>
<evidence type="ECO:0000256" key="6">
    <source>
        <dbReference type="ARBA" id="ARBA00022840"/>
    </source>
</evidence>
<dbReference type="RefSeq" id="WP_191004307.1">
    <property type="nucleotide sequence ID" value="NZ_JACXAD010000005.1"/>
</dbReference>
<keyword evidence="1 8" id="KW-0963">Cytoplasm</keyword>
<comment type="caution">
    <text evidence="8">Lacks conserved residue(s) required for the propagation of feature annotation.</text>
</comment>
<keyword evidence="7 8" id="KW-0460">Magnesium</keyword>
<dbReference type="InterPro" id="IPR010918">
    <property type="entry name" value="PurM-like_C_dom"/>
</dbReference>
<dbReference type="Proteomes" id="UP000612233">
    <property type="component" value="Unassembled WGS sequence"/>
</dbReference>
<dbReference type="InterPro" id="IPR036921">
    <property type="entry name" value="PurM-like_N_sf"/>
</dbReference>
<feature type="active site" evidence="8">
    <location>
        <position position="248"/>
    </location>
</feature>
<dbReference type="InterPro" id="IPR016188">
    <property type="entry name" value="PurM-like_N"/>
</dbReference>
<comment type="pathway">
    <text evidence="8">Purine metabolism; IMP biosynthesis via de novo pathway; 5-amino-1-(5-phospho-D-ribosyl)imidazole from N(2)-formyl-N(1)-(5-phospho-D-ribosyl)glycinamide: step 1/2.</text>
</comment>
<evidence type="ECO:0000256" key="5">
    <source>
        <dbReference type="ARBA" id="ARBA00022755"/>
    </source>
</evidence>
<feature type="binding site" evidence="8">
    <location>
        <position position="346"/>
    </location>
    <ligand>
        <name>Mg(2+)</name>
        <dbReference type="ChEBI" id="CHEBI:18420"/>
        <label>2</label>
    </ligand>
</feature>
<evidence type="ECO:0000313" key="13">
    <source>
        <dbReference type="EMBL" id="MBD2767490.1"/>
    </source>
</evidence>
<sequence length="1049" mass="112836">MSDTTHTIQLTLKPGQHDGDGQRVADAAARHLGLATGRVRSAALYTVRYPLTENQLRDFATRCLADPVLHDVRLNELTAAPGFATYILVARRPGVTDDEGTSAQNALADLLNEPLDTHTQHIFSKRLYLLENDLPAADLHRIAEELLGNKLINWLEMGRVAEGIRDYTPRPGGGAEAITEVISLTGRSDAELLQLSKDNIYALNLEEMRAVRDYFAAPETQAKRHAAGLPADPTDCELEIIAQTWSEHCKHKEFSALINYKDLATGEEKQVDSLFKTYIKNATAEVDRQLRANGNDWLVKVFSDNAGAVRINADSLFVWKVETHNSPSAIDPYGGAITGILGNNRDPLATGIGGAQLLFNTNVLCFGNPEYDGPLLSGQLHPRRILEGVRKGIEDGGNKSGVPTVNGAIVFDDRYAGKPLVYCGTGAVMPMQFAGLDSWEKKIDANDRIVMAGGRVGKDGIHGATFSSIELDETAPATAVQIGSPITQKLAMDFLMLASRRGLLKCSTDNGAGGLSSSVGELAGISGGAVVELERVPLKYPGLRPWEIFVSESQERFTLVVEPGNMTELLALGQEMEVELTDIGHFTADGFLDVRFAGAPVARLNMAFLHEGVPRKVLEAEWTPPVLTEPRIASPPDPLSGGEGEPNDSDGLASGSPSPSERGSGGEADYTATLGQLLGRLNICSRESVIRQYDHEVKGRTIVKPLMGATGQAPQDAAVVRFNFESWEGVAVSNGIIPRYGDLDAYHMSAGAFDEAVRQLIAVGAKLPNLTPGDGIFWSVNDNFCVPDSVYDPVSNPDGKQKLAKLVRMCEALRDATAAYCIPLTSGKDSMKNDFKADGVKISVPPTVLYSMTAKMEDVRRAVTSDFKQAGDVVYLLGETYDELGGSEFYALHGELGANVPRVRFESAKQLYTLVGMANDRGLIQSCHDLSDGGLAVALAECTFGYGLGAEVVLPETGLALPAQLFAESHSRFLATVAPEDVPAFEQVLGARATRLGTVREEGQLRVWQAGRAVISADSDVLRSIWTNGPINKLLGVGEMATLTPTNSL</sequence>
<evidence type="ECO:0000256" key="2">
    <source>
        <dbReference type="ARBA" id="ARBA00022598"/>
    </source>
</evidence>
<evidence type="ECO:0000259" key="12">
    <source>
        <dbReference type="Pfam" id="PF18072"/>
    </source>
</evidence>
<organism evidence="13 14">
    <name type="scientific">Hymenobacter montanus</name>
    <dbReference type="NCBI Taxonomy" id="2771359"/>
    <lineage>
        <taxon>Bacteria</taxon>
        <taxon>Pseudomonadati</taxon>
        <taxon>Bacteroidota</taxon>
        <taxon>Cytophagia</taxon>
        <taxon>Cytophagales</taxon>
        <taxon>Hymenobacteraceae</taxon>
        <taxon>Hymenobacter</taxon>
    </lineage>
</organism>
<evidence type="ECO:0000256" key="3">
    <source>
        <dbReference type="ARBA" id="ARBA00022723"/>
    </source>
</evidence>
<dbReference type="Pfam" id="PF00586">
    <property type="entry name" value="AIRS"/>
    <property type="match status" value="1"/>
</dbReference>
<feature type="binding site" evidence="8">
    <location>
        <position position="320"/>
    </location>
    <ligand>
        <name>ATP</name>
        <dbReference type="ChEBI" id="CHEBI:30616"/>
    </ligand>
</feature>
<feature type="domain" description="PurM-like N-terminal" evidence="10">
    <location>
        <begin position="304"/>
        <end position="424"/>
    </location>
</feature>
<evidence type="ECO:0000313" key="14">
    <source>
        <dbReference type="Proteomes" id="UP000612233"/>
    </source>
</evidence>
<evidence type="ECO:0000259" key="11">
    <source>
        <dbReference type="Pfam" id="PF02769"/>
    </source>
</evidence>
<feature type="binding site" evidence="8">
    <location>
        <begin position="552"/>
        <end position="554"/>
    </location>
    <ligand>
        <name>substrate</name>
    </ligand>
</feature>
<evidence type="ECO:0000256" key="4">
    <source>
        <dbReference type="ARBA" id="ARBA00022741"/>
    </source>
</evidence>
<dbReference type="EC" id="6.3.5.3" evidence="8"/>
<dbReference type="SUPFAM" id="SSF109736">
    <property type="entry name" value="FGAM synthase PurL, linker domain"/>
    <property type="match status" value="1"/>
</dbReference>
<dbReference type="InterPro" id="IPR041609">
    <property type="entry name" value="PurL_linker"/>
</dbReference>
<feature type="active site" description="Proton acceptor" evidence="8">
    <location>
        <position position="324"/>
    </location>
</feature>
<protein>
    <recommendedName>
        <fullName evidence="8">Phosphoribosylformylglycinamidine synthase subunit PurL</fullName>
        <shortName evidence="8">FGAM synthase</shortName>
        <ecNumber evidence="8">6.3.5.3</ecNumber>
    </recommendedName>
    <alternativeName>
        <fullName evidence="8">Formylglycinamide ribonucleotide amidotransferase subunit II</fullName>
        <shortName evidence="8">FGAR amidotransferase II</shortName>
        <shortName evidence="8">FGAR-AT II</shortName>
    </alternativeName>
    <alternativeName>
        <fullName evidence="8">Glutamine amidotransferase PurL</fullName>
    </alternativeName>
    <alternativeName>
        <fullName evidence="8">Phosphoribosylformylglycinamidine synthase subunit II</fullName>
    </alternativeName>
</protein>
<dbReference type="GO" id="GO:0005524">
    <property type="term" value="F:ATP binding"/>
    <property type="evidence" value="ECO:0007669"/>
    <property type="project" value="UniProtKB-UniRule"/>
</dbReference>
<name>A0A927BC10_9BACT</name>
<feature type="binding site" evidence="8">
    <location>
        <position position="509"/>
    </location>
    <ligand>
        <name>Mg(2+)</name>
        <dbReference type="ChEBI" id="CHEBI:18420"/>
        <label>2</label>
    </ligand>
</feature>
<dbReference type="GO" id="GO:0006189">
    <property type="term" value="P:'de novo' IMP biosynthetic process"/>
    <property type="evidence" value="ECO:0007669"/>
    <property type="project" value="UniProtKB-UniRule"/>
</dbReference>
<feature type="compositionally biased region" description="Polar residues" evidence="9">
    <location>
        <begin position="1"/>
        <end position="10"/>
    </location>
</feature>
<evidence type="ECO:0000259" key="10">
    <source>
        <dbReference type="Pfam" id="PF00586"/>
    </source>
</evidence>
<comment type="subcellular location">
    <subcellularLocation>
        <location evidence="8">Cytoplasm</location>
    </subcellularLocation>
</comment>
<dbReference type="Pfam" id="PF18072">
    <property type="entry name" value="FGAR-AT_linker"/>
    <property type="match status" value="1"/>
</dbReference>
<keyword evidence="4 8" id="KW-0547">Nucleotide-binding</keyword>
<accession>A0A927BC10</accession>
<keyword evidence="6 8" id="KW-0067">ATP-binding</keyword>
<feature type="domain" description="PurM-like C-terminal" evidence="11">
    <location>
        <begin position="446"/>
        <end position="592"/>
    </location>
</feature>
<dbReference type="CDD" id="cd02203">
    <property type="entry name" value="PurL_repeat1"/>
    <property type="match status" value="1"/>
</dbReference>
<dbReference type="PANTHER" id="PTHR43555:SF1">
    <property type="entry name" value="PHOSPHORIBOSYLFORMYLGLYCINAMIDINE SYNTHASE SUBUNIT PURL"/>
    <property type="match status" value="1"/>
</dbReference>
<dbReference type="CDD" id="cd02204">
    <property type="entry name" value="PurL_repeat2"/>
    <property type="match status" value="1"/>
</dbReference>
<comment type="subunit">
    <text evidence="8">Monomer. Part of the FGAM synthase complex composed of 1 PurL, 1 PurQ and 2 PurS subunits.</text>
</comment>
<evidence type="ECO:0000256" key="7">
    <source>
        <dbReference type="ARBA" id="ARBA00022842"/>
    </source>
</evidence>
<feature type="region of interest" description="Disordered" evidence="9">
    <location>
        <begin position="628"/>
        <end position="669"/>
    </location>
</feature>
<comment type="catalytic activity">
    <reaction evidence="8">
        <text>N(2)-formyl-N(1)-(5-phospho-beta-D-ribosyl)glycinamide + L-glutamine + ATP + H2O = 2-formamido-N(1)-(5-O-phospho-beta-D-ribosyl)acetamidine + L-glutamate + ADP + phosphate + H(+)</text>
        <dbReference type="Rhea" id="RHEA:17129"/>
        <dbReference type="ChEBI" id="CHEBI:15377"/>
        <dbReference type="ChEBI" id="CHEBI:15378"/>
        <dbReference type="ChEBI" id="CHEBI:29985"/>
        <dbReference type="ChEBI" id="CHEBI:30616"/>
        <dbReference type="ChEBI" id="CHEBI:43474"/>
        <dbReference type="ChEBI" id="CHEBI:58359"/>
        <dbReference type="ChEBI" id="CHEBI:147286"/>
        <dbReference type="ChEBI" id="CHEBI:147287"/>
        <dbReference type="ChEBI" id="CHEBI:456216"/>
        <dbReference type="EC" id="6.3.5.3"/>
    </reaction>
</comment>
<dbReference type="Gene3D" id="3.90.650.10">
    <property type="entry name" value="PurM-like C-terminal domain"/>
    <property type="match status" value="2"/>
</dbReference>
<feature type="binding site" evidence="8">
    <location>
        <position position="830"/>
    </location>
    <ligand>
        <name>substrate</name>
    </ligand>
</feature>
<feature type="region of interest" description="Disordered" evidence="9">
    <location>
        <begin position="1"/>
        <end position="21"/>
    </location>
</feature>
<dbReference type="SUPFAM" id="SSF56042">
    <property type="entry name" value="PurM C-terminal domain-like"/>
    <property type="match status" value="2"/>
</dbReference>
<feature type="binding site" evidence="8">
    <location>
        <position position="481"/>
    </location>
    <ligand>
        <name>substrate</name>
    </ligand>
</feature>
<feature type="binding site" evidence="8">
    <location>
        <position position="322"/>
    </location>
    <ligand>
        <name>Mg(2+)</name>
        <dbReference type="ChEBI" id="CHEBI:18420"/>
        <label>1</label>
    </ligand>
</feature>
<comment type="caution">
    <text evidence="13">The sequence shown here is derived from an EMBL/GenBank/DDBJ whole genome shotgun (WGS) entry which is preliminary data.</text>
</comment>
<feature type="binding site" evidence="8">
    <location>
        <position position="827"/>
    </location>
    <ligand>
        <name>ATP</name>
        <dbReference type="ChEBI" id="CHEBI:30616"/>
    </ligand>
</feature>
<dbReference type="GO" id="GO:0000287">
    <property type="term" value="F:magnesium ion binding"/>
    <property type="evidence" value="ECO:0007669"/>
    <property type="project" value="UniProtKB-UniRule"/>
</dbReference>
<feature type="binding site" evidence="8">
    <location>
        <position position="345"/>
    </location>
    <ligand>
        <name>substrate</name>
    </ligand>
</feature>
<keyword evidence="14" id="KW-1185">Reference proteome</keyword>
<proteinExistence type="inferred from homology"/>
<dbReference type="EMBL" id="JACXAD010000005">
    <property type="protein sequence ID" value="MBD2767490.1"/>
    <property type="molecule type" value="Genomic_DNA"/>
</dbReference>
<feature type="binding site" evidence="8">
    <location>
        <position position="782"/>
    </location>
    <ligand>
        <name>ATP</name>
        <dbReference type="ChEBI" id="CHEBI:30616"/>
    </ligand>
</feature>
<dbReference type="AlphaFoldDB" id="A0A927BC10"/>